<feature type="signal peptide" evidence="4">
    <location>
        <begin position="1"/>
        <end position="21"/>
    </location>
</feature>
<evidence type="ECO:0000256" key="2">
    <source>
        <dbReference type="PIRNR" id="PIRNR002094"/>
    </source>
</evidence>
<dbReference type="PANTHER" id="PTHR35089:SF1">
    <property type="entry name" value="CHAPERONE PROTEIN SKP"/>
    <property type="match status" value="1"/>
</dbReference>
<dbReference type="Proteomes" id="UP000467214">
    <property type="component" value="Unassembled WGS sequence"/>
</dbReference>
<dbReference type="AlphaFoldDB" id="A0A845BP34"/>
<reference evidence="5 6" key="1">
    <citation type="submission" date="2019-12" db="EMBL/GenBank/DDBJ databases">
        <title>Neisseriaceae gen. nov. sp. Genome sequencing and assembly.</title>
        <authorList>
            <person name="Liu Z."/>
            <person name="Li A."/>
        </authorList>
    </citation>
    <scope>NUCLEOTIDE SEQUENCE [LARGE SCALE GENOMIC DNA]</scope>
    <source>
        <strain evidence="5 6">B2N2-7</strain>
    </source>
</reference>
<keyword evidence="6" id="KW-1185">Reference proteome</keyword>
<keyword evidence="3" id="KW-0175">Coiled coil</keyword>
<dbReference type="Gene3D" id="3.30.910.20">
    <property type="entry name" value="Skp domain"/>
    <property type="match status" value="1"/>
</dbReference>
<name>A0A845BP34_9NEIS</name>
<dbReference type="GO" id="GO:0005829">
    <property type="term" value="C:cytosol"/>
    <property type="evidence" value="ECO:0007669"/>
    <property type="project" value="TreeGrafter"/>
</dbReference>
<feature type="coiled-coil region" evidence="3">
    <location>
        <begin position="82"/>
        <end position="113"/>
    </location>
</feature>
<dbReference type="InterPro" id="IPR024930">
    <property type="entry name" value="Skp_dom_sf"/>
</dbReference>
<keyword evidence="1 4" id="KW-0732">Signal</keyword>
<evidence type="ECO:0000313" key="6">
    <source>
        <dbReference type="Proteomes" id="UP000467214"/>
    </source>
</evidence>
<dbReference type="EMBL" id="WSSB01000006">
    <property type="protein sequence ID" value="MXR36938.1"/>
    <property type="molecule type" value="Genomic_DNA"/>
</dbReference>
<evidence type="ECO:0000256" key="4">
    <source>
        <dbReference type="SAM" id="SignalP"/>
    </source>
</evidence>
<dbReference type="PANTHER" id="PTHR35089">
    <property type="entry name" value="CHAPERONE PROTEIN SKP"/>
    <property type="match status" value="1"/>
</dbReference>
<dbReference type="GO" id="GO:0050821">
    <property type="term" value="P:protein stabilization"/>
    <property type="evidence" value="ECO:0007669"/>
    <property type="project" value="TreeGrafter"/>
</dbReference>
<organism evidence="5 6">
    <name type="scientific">Craterilacuibacter sinensis</name>
    <dbReference type="NCBI Taxonomy" id="2686017"/>
    <lineage>
        <taxon>Bacteria</taxon>
        <taxon>Pseudomonadati</taxon>
        <taxon>Pseudomonadota</taxon>
        <taxon>Betaproteobacteria</taxon>
        <taxon>Neisseriales</taxon>
        <taxon>Neisseriaceae</taxon>
        <taxon>Craterilacuibacter</taxon>
    </lineage>
</organism>
<comment type="similarity">
    <text evidence="2">Belongs to the skp family.</text>
</comment>
<sequence>MKAINTLCLALGLVFAGSASAADFKFGYIKIERIYSESAPAQAAQKKLEREFAPREAELKRLGAKAKDLQAQLAKKPDDGTRRTIEREMGSLEREYQAKLRDFRDDLNQRRNEEFAAVQERANRLVRQIAEKEQYDLVLQDAVYVNPKFDITPRVLKEMEK</sequence>
<feature type="chain" id="PRO_5032621036" evidence="4">
    <location>
        <begin position="22"/>
        <end position="161"/>
    </location>
</feature>
<evidence type="ECO:0000256" key="1">
    <source>
        <dbReference type="ARBA" id="ARBA00022729"/>
    </source>
</evidence>
<dbReference type="PIRSF" id="PIRSF002094">
    <property type="entry name" value="OMP26_Skp"/>
    <property type="match status" value="1"/>
</dbReference>
<protein>
    <submittedName>
        <fullName evidence="5">OmpH family outer membrane protein</fullName>
    </submittedName>
</protein>
<proteinExistence type="inferred from homology"/>
<evidence type="ECO:0000256" key="3">
    <source>
        <dbReference type="SAM" id="Coils"/>
    </source>
</evidence>
<comment type="caution">
    <text evidence="5">The sequence shown here is derived from an EMBL/GenBank/DDBJ whole genome shotgun (WGS) entry which is preliminary data.</text>
</comment>
<dbReference type="RefSeq" id="WP_160796251.1">
    <property type="nucleotide sequence ID" value="NZ_WSSB01000006.1"/>
</dbReference>
<evidence type="ECO:0000313" key="5">
    <source>
        <dbReference type="EMBL" id="MXR36938.1"/>
    </source>
</evidence>
<accession>A0A845BP34</accession>
<dbReference type="SUPFAM" id="SSF111384">
    <property type="entry name" value="OmpH-like"/>
    <property type="match status" value="1"/>
</dbReference>
<gene>
    <name evidence="5" type="ORF">GQF02_08130</name>
</gene>
<dbReference type="InterPro" id="IPR005632">
    <property type="entry name" value="Chaperone_Skp"/>
</dbReference>
<dbReference type="GO" id="GO:0051082">
    <property type="term" value="F:unfolded protein binding"/>
    <property type="evidence" value="ECO:0007669"/>
    <property type="project" value="InterPro"/>
</dbReference>
<dbReference type="Pfam" id="PF03938">
    <property type="entry name" value="OmpH"/>
    <property type="match status" value="1"/>
</dbReference>
<dbReference type="SMART" id="SM00935">
    <property type="entry name" value="OmpH"/>
    <property type="match status" value="1"/>
</dbReference>